<dbReference type="AlphaFoldDB" id="A0A7S3UAP0"/>
<organism evidence="1">
    <name type="scientific">Picocystis salinarum</name>
    <dbReference type="NCBI Taxonomy" id="88271"/>
    <lineage>
        <taxon>Eukaryota</taxon>
        <taxon>Viridiplantae</taxon>
        <taxon>Chlorophyta</taxon>
        <taxon>Picocystophyceae</taxon>
        <taxon>Picocystales</taxon>
        <taxon>Picocystaceae</taxon>
        <taxon>Picocystis</taxon>
    </lineage>
</organism>
<evidence type="ECO:0000313" key="1">
    <source>
        <dbReference type="EMBL" id="CAE0606406.1"/>
    </source>
</evidence>
<proteinExistence type="predicted"/>
<dbReference type="PANTHER" id="PTHR36074">
    <property type="entry name" value="ISOPENTENYL-DIPHOSPHATE DELTA-ISOMERASE"/>
    <property type="match status" value="1"/>
</dbReference>
<accession>A0A7S3UAP0</accession>
<dbReference type="PANTHER" id="PTHR36074:SF1">
    <property type="entry name" value="ISOPENTENYL-DIPHOSPHATE DELTA-ISOMERASE"/>
    <property type="match status" value="1"/>
</dbReference>
<protein>
    <submittedName>
        <fullName evidence="1">Uncharacterized protein</fullName>
    </submittedName>
</protein>
<sequence length="302" mass="33345">MATLSHGSKLVVDLALPKTVSHVHAAAAAVAAAAGLTLRNTPTTRCESDFVGYLSTTEASDAYAKHKVKQYVIQQKSWTSMFDPKVLLILLVRSSAIHFLPVMEQYAKDVDKLGETDDGVEEYDVFPPIPDLKPASRKTVLSMVRDLVVMTTRRVLERLSEIYLPRRWTWKLMKNIQDSAVRKYHRGVLGLALCTKMVQTSLVGHAITVLSEFTVAESIILGKLLSDRNENKKAWKTARRDMFFTTLRCSFSLCGAGLGAGIGSAIKPGIGTFLGLNGGDIAASIFVLSMYKRWNEAQHNEQ</sequence>
<gene>
    <name evidence="1" type="ORF">PSAL00342_LOCUS222</name>
</gene>
<reference evidence="1" key="1">
    <citation type="submission" date="2021-01" db="EMBL/GenBank/DDBJ databases">
        <authorList>
            <person name="Corre E."/>
            <person name="Pelletier E."/>
            <person name="Niang G."/>
            <person name="Scheremetjew M."/>
            <person name="Finn R."/>
            <person name="Kale V."/>
            <person name="Holt S."/>
            <person name="Cochrane G."/>
            <person name="Meng A."/>
            <person name="Brown T."/>
            <person name="Cohen L."/>
        </authorList>
    </citation>
    <scope>NUCLEOTIDE SEQUENCE</scope>
    <source>
        <strain evidence="1">CCMP1897</strain>
    </source>
</reference>
<name>A0A7S3UAP0_9CHLO</name>
<dbReference type="EMBL" id="HBIS01000261">
    <property type="protein sequence ID" value="CAE0606406.1"/>
    <property type="molecule type" value="Transcribed_RNA"/>
</dbReference>